<sequence length="332" mass="35313">MNAGTTWPGGVRRLAFVVDTADSGARTVPRQAVAQKRLLGALEEACAAAGVDRGTCDRQDRGDGELLILPPGVVETTVVPELLRVLTLALRRDNQGRTEPERLRVRTAAAVGIVHRSALGFAGDGVVEACRLVDADALKEAFRAAPWAEVSFAVGEELYRDLVRHGYDGLPPDSFRPLTPVVDGRPFPAWLSLFGPGGELSPAPDRPADPSRPVSPPKASGTWIEPRFDLGAPFTTVGLWALEHHGGQGTDAEGYQNHSDDGRAPGGSTAAGSSGHRAVQQTRSGHLADPEDLHEQRDAFHDSDIGTFEDNGDTPADSWEGDDSSPDDDGWP</sequence>
<feature type="compositionally biased region" description="Low complexity" evidence="1">
    <location>
        <begin position="266"/>
        <end position="275"/>
    </location>
</feature>
<gene>
    <name evidence="2" type="ORF">KJK29_36960</name>
</gene>
<name>A0ABX8G3B4_9ACTN</name>
<evidence type="ECO:0000313" key="3">
    <source>
        <dbReference type="Proteomes" id="UP000679629"/>
    </source>
</evidence>
<proteinExistence type="predicted"/>
<feature type="compositionally biased region" description="Acidic residues" evidence="1">
    <location>
        <begin position="319"/>
        <end position="332"/>
    </location>
</feature>
<feature type="region of interest" description="Disordered" evidence="1">
    <location>
        <begin position="248"/>
        <end position="332"/>
    </location>
</feature>
<keyword evidence="3" id="KW-1185">Reference proteome</keyword>
<feature type="compositionally biased region" description="Basic and acidic residues" evidence="1">
    <location>
        <begin position="286"/>
        <end position="304"/>
    </location>
</feature>
<reference evidence="3" key="1">
    <citation type="submission" date="2021-05" db="EMBL/GenBank/DDBJ databases">
        <title>Direct Submission.</title>
        <authorList>
            <person name="Li K."/>
            <person name="Gao J."/>
        </authorList>
    </citation>
    <scope>NUCLEOTIDE SEQUENCE [LARGE SCALE GENOMIC DNA]</scope>
    <source>
        <strain evidence="3">MG62</strain>
    </source>
</reference>
<evidence type="ECO:0000256" key="1">
    <source>
        <dbReference type="SAM" id="MobiDB-lite"/>
    </source>
</evidence>
<feature type="region of interest" description="Disordered" evidence="1">
    <location>
        <begin position="198"/>
        <end position="225"/>
    </location>
</feature>
<dbReference type="EMBL" id="CP075896">
    <property type="protein sequence ID" value="QWB27744.1"/>
    <property type="molecule type" value="Genomic_DNA"/>
</dbReference>
<dbReference type="RefSeq" id="WP_215123686.1">
    <property type="nucleotide sequence ID" value="NZ_CP075896.1"/>
</dbReference>
<dbReference type="Proteomes" id="UP000679629">
    <property type="component" value="Chromosome"/>
</dbReference>
<evidence type="ECO:0000313" key="2">
    <source>
        <dbReference type="EMBL" id="QWB27744.1"/>
    </source>
</evidence>
<protein>
    <submittedName>
        <fullName evidence="2">Uncharacterized protein</fullName>
    </submittedName>
</protein>
<organism evidence="2 3">
    <name type="scientific">Streptomyces koelreuteriae</name>
    <dbReference type="NCBI Taxonomy" id="2838015"/>
    <lineage>
        <taxon>Bacteria</taxon>
        <taxon>Bacillati</taxon>
        <taxon>Actinomycetota</taxon>
        <taxon>Actinomycetes</taxon>
        <taxon>Kitasatosporales</taxon>
        <taxon>Streptomycetaceae</taxon>
        <taxon>Streptomyces</taxon>
    </lineage>
</organism>
<accession>A0ABX8G3B4</accession>